<dbReference type="OrthoDB" id="3507418at2759"/>
<evidence type="ECO:0000313" key="2">
    <source>
        <dbReference type="EMBL" id="QSZ33930.1"/>
    </source>
</evidence>
<protein>
    <submittedName>
        <fullName evidence="2">Uncharacterized protein</fullName>
    </submittedName>
</protein>
<feature type="compositionally biased region" description="Basic and acidic residues" evidence="1">
    <location>
        <begin position="133"/>
        <end position="145"/>
    </location>
</feature>
<gene>
    <name evidence="2" type="ORF">DSL72_005509</name>
</gene>
<evidence type="ECO:0000313" key="3">
    <source>
        <dbReference type="Proteomes" id="UP000672032"/>
    </source>
</evidence>
<sequence>MTKKLGLQDFLRMEVNKAKLEIPREEGLAEITTKTCTPGTHPDAHGNPEGNTFRDIFGESEEDYEEDPLQKLQRSKTPFAVKHEAKQKTKISISIEELRKELLAVVDSSFKASSSHERATSARERDRLVRSIERLEAQEQREKGNALRGVATGNLPEPISTFEKKQQQKETELARKALAGEEKIKSPSKRPVNPLDDDPDGETRKLLGLPLKRRKLDKTGKWRDELRQAVPELRYQDYDVEKLKGILLCGASEEQREWLGKWFGRLDTRSAAATGGGMRGSGKGRIL</sequence>
<name>A0A8A3PFS0_9HELO</name>
<feature type="compositionally biased region" description="Acidic residues" evidence="1">
    <location>
        <begin position="58"/>
        <end position="67"/>
    </location>
</feature>
<organism evidence="2 3">
    <name type="scientific">Monilinia vaccinii-corymbosi</name>
    <dbReference type="NCBI Taxonomy" id="61207"/>
    <lineage>
        <taxon>Eukaryota</taxon>
        <taxon>Fungi</taxon>
        <taxon>Dikarya</taxon>
        <taxon>Ascomycota</taxon>
        <taxon>Pezizomycotina</taxon>
        <taxon>Leotiomycetes</taxon>
        <taxon>Helotiales</taxon>
        <taxon>Sclerotiniaceae</taxon>
        <taxon>Monilinia</taxon>
    </lineage>
</organism>
<dbReference type="Proteomes" id="UP000672032">
    <property type="component" value="Chromosome 4"/>
</dbReference>
<dbReference type="AlphaFoldDB" id="A0A8A3PFS0"/>
<evidence type="ECO:0000256" key="1">
    <source>
        <dbReference type="SAM" id="MobiDB-lite"/>
    </source>
</evidence>
<feature type="region of interest" description="Disordered" evidence="1">
    <location>
        <begin position="29"/>
        <end position="86"/>
    </location>
</feature>
<keyword evidence="3" id="KW-1185">Reference proteome</keyword>
<feature type="region of interest" description="Disordered" evidence="1">
    <location>
        <begin position="133"/>
        <end position="205"/>
    </location>
</feature>
<accession>A0A8A3PFS0</accession>
<feature type="compositionally biased region" description="Basic and acidic residues" evidence="1">
    <location>
        <begin position="162"/>
        <end position="185"/>
    </location>
</feature>
<dbReference type="EMBL" id="CP063408">
    <property type="protein sequence ID" value="QSZ33930.1"/>
    <property type="molecule type" value="Genomic_DNA"/>
</dbReference>
<reference evidence="2" key="1">
    <citation type="submission" date="2020-10" db="EMBL/GenBank/DDBJ databases">
        <title>Genome Sequence of Monilinia vaccinii-corymbosi Sheds Light on Mummy Berry Disease Infection of Blueberry and Mating Type.</title>
        <authorList>
            <person name="Yow A.G."/>
            <person name="Zhang Y."/>
            <person name="Bansal K."/>
            <person name="Eacker S.M."/>
            <person name="Sullivan S."/>
            <person name="Liachko I."/>
            <person name="Cubeta M.A."/>
            <person name="Rollins J.A."/>
            <person name="Ashrafi H."/>
        </authorList>
    </citation>
    <scope>NUCLEOTIDE SEQUENCE</scope>
    <source>
        <strain evidence="2">RL-1</strain>
    </source>
</reference>
<proteinExistence type="predicted"/>